<feature type="region of interest" description="Disordered" evidence="1">
    <location>
        <begin position="15"/>
        <end position="38"/>
    </location>
</feature>
<protein>
    <recommendedName>
        <fullName evidence="4">AG1 protein</fullName>
    </recommendedName>
</protein>
<dbReference type="AlphaFoldDB" id="A0A117QFD3"/>
<evidence type="ECO:0000256" key="1">
    <source>
        <dbReference type="SAM" id="MobiDB-lite"/>
    </source>
</evidence>
<accession>A0A117QFD3</accession>
<proteinExistence type="predicted"/>
<evidence type="ECO:0000313" key="2">
    <source>
        <dbReference type="EMBL" id="KUN25284.1"/>
    </source>
</evidence>
<sequence>MAWDEWEQLKAKAAQNQSAHMRLNHVTPDNGGGESTRGDLTVHQKDLAAIGSAAHELFQDLGRFSDHARMSSIKAAGGLKSEGFDIGAALDHVAGRWVDQVQSLLDACAHISNHLRYTKNQHAADESYIAGTLSSISQLDQGFDERKGS</sequence>
<evidence type="ECO:0000313" key="3">
    <source>
        <dbReference type="Proteomes" id="UP000053398"/>
    </source>
</evidence>
<name>A0A117QFD3_STRCK</name>
<reference evidence="2 3" key="1">
    <citation type="submission" date="2015-10" db="EMBL/GenBank/DDBJ databases">
        <title>Draft genome sequence of Streptomyces corchorusii DSM 40340, type strain for the species Streptomyces corchorusii.</title>
        <authorList>
            <person name="Ruckert C."/>
            <person name="Winkler A."/>
            <person name="Kalinowski J."/>
            <person name="Kampfer P."/>
            <person name="Glaeser S."/>
        </authorList>
    </citation>
    <scope>NUCLEOTIDE SEQUENCE [LARGE SCALE GENOMIC DNA]</scope>
    <source>
        <strain evidence="2 3">DSM 40340</strain>
    </source>
</reference>
<comment type="caution">
    <text evidence="2">The sequence shown here is derived from an EMBL/GenBank/DDBJ whole genome shotgun (WGS) entry which is preliminary data.</text>
</comment>
<keyword evidence="3" id="KW-1185">Reference proteome</keyword>
<organism evidence="2 3">
    <name type="scientific">Streptomyces corchorusii</name>
    <name type="common">Streptomyces chibaensis</name>
    <dbReference type="NCBI Taxonomy" id="1903"/>
    <lineage>
        <taxon>Bacteria</taxon>
        <taxon>Bacillati</taxon>
        <taxon>Actinomycetota</taxon>
        <taxon>Actinomycetes</taxon>
        <taxon>Kitasatosporales</taxon>
        <taxon>Streptomycetaceae</taxon>
        <taxon>Streptomyces</taxon>
    </lineage>
</organism>
<dbReference type="EMBL" id="LMWP01000020">
    <property type="protein sequence ID" value="KUN25284.1"/>
    <property type="molecule type" value="Genomic_DNA"/>
</dbReference>
<evidence type="ECO:0008006" key="4">
    <source>
        <dbReference type="Google" id="ProtNLM"/>
    </source>
</evidence>
<dbReference type="RefSeq" id="WP_059264045.1">
    <property type="nucleotide sequence ID" value="NZ_KQ948358.1"/>
</dbReference>
<dbReference type="Proteomes" id="UP000053398">
    <property type="component" value="Unassembled WGS sequence"/>
</dbReference>
<gene>
    <name evidence="2" type="ORF">AQJ11_21185</name>
</gene>